<dbReference type="SUPFAM" id="SSF56601">
    <property type="entry name" value="beta-lactamase/transpeptidase-like"/>
    <property type="match status" value="1"/>
</dbReference>
<dbReference type="EMBL" id="JBHTOH010000030">
    <property type="protein sequence ID" value="MFD1410948.1"/>
    <property type="molecule type" value="Genomic_DNA"/>
</dbReference>
<dbReference type="RefSeq" id="WP_125649336.1">
    <property type="nucleotide sequence ID" value="NZ_JBHTOH010000030.1"/>
</dbReference>
<evidence type="ECO:0000256" key="9">
    <source>
        <dbReference type="ARBA" id="ARBA00022960"/>
    </source>
</evidence>
<evidence type="ECO:0000256" key="1">
    <source>
        <dbReference type="ARBA" id="ARBA00003217"/>
    </source>
</evidence>
<evidence type="ECO:0000256" key="11">
    <source>
        <dbReference type="ARBA" id="ARBA00023316"/>
    </source>
</evidence>
<dbReference type="PANTHER" id="PTHR21581:SF11">
    <property type="entry name" value="D-ALANYL-D-ALANINE CARBOXYPEPTIDASE DACA"/>
    <property type="match status" value="1"/>
</dbReference>
<dbReference type="SUPFAM" id="SSF69189">
    <property type="entry name" value="Penicillin-binding protein associated domain"/>
    <property type="match status" value="1"/>
</dbReference>
<evidence type="ECO:0000313" key="16">
    <source>
        <dbReference type="Proteomes" id="UP001597191"/>
    </source>
</evidence>
<dbReference type="InterPro" id="IPR037167">
    <property type="entry name" value="Peptidase_S11_C_sf"/>
</dbReference>
<evidence type="ECO:0000256" key="2">
    <source>
        <dbReference type="ARBA" id="ARBA00004752"/>
    </source>
</evidence>
<proteinExistence type="inferred from homology"/>
<evidence type="ECO:0000256" key="8">
    <source>
        <dbReference type="ARBA" id="ARBA00022801"/>
    </source>
</evidence>
<comment type="pathway">
    <text evidence="2">Cell wall biogenesis; peptidoglycan biosynthesis.</text>
</comment>
<comment type="caution">
    <text evidence="15">The sequence shown here is derived from an EMBL/GenBank/DDBJ whole genome shotgun (WGS) entry which is preliminary data.</text>
</comment>
<keyword evidence="8 15" id="KW-0378">Hydrolase</keyword>
<keyword evidence="5" id="KW-0121">Carboxypeptidase</keyword>
<name>A0ABW4BMQ9_9LACO</name>
<evidence type="ECO:0000256" key="10">
    <source>
        <dbReference type="ARBA" id="ARBA00022984"/>
    </source>
</evidence>
<evidence type="ECO:0000313" key="15">
    <source>
        <dbReference type="EMBL" id="MFD1410948.1"/>
    </source>
</evidence>
<dbReference type="EC" id="3.4.16.4" evidence="4"/>
<keyword evidence="16" id="KW-1185">Reference proteome</keyword>
<protein>
    <recommendedName>
        <fullName evidence="4">serine-type D-Ala-D-Ala carboxypeptidase</fullName>
        <ecNumber evidence="4">3.4.16.4</ecNumber>
    </recommendedName>
</protein>
<dbReference type="InterPro" id="IPR012907">
    <property type="entry name" value="Peptidase_S11_C"/>
</dbReference>
<accession>A0ABW4BMQ9</accession>
<dbReference type="Proteomes" id="UP001597191">
    <property type="component" value="Unassembled WGS sequence"/>
</dbReference>
<keyword evidence="7" id="KW-0732">Signal</keyword>
<reference evidence="16" key="1">
    <citation type="journal article" date="2019" name="Int. J. Syst. Evol. Microbiol.">
        <title>The Global Catalogue of Microorganisms (GCM) 10K type strain sequencing project: providing services to taxonomists for standard genome sequencing and annotation.</title>
        <authorList>
            <consortium name="The Broad Institute Genomics Platform"/>
            <consortium name="The Broad Institute Genome Sequencing Center for Infectious Disease"/>
            <person name="Wu L."/>
            <person name="Ma J."/>
        </authorList>
    </citation>
    <scope>NUCLEOTIDE SEQUENCE [LARGE SCALE GENOMIC DNA]</scope>
    <source>
        <strain evidence="16">CCM 8937</strain>
    </source>
</reference>
<comment type="function">
    <text evidence="1">Removes C-terminal D-alanyl residues from sugar-peptide cell wall precursors.</text>
</comment>
<sequence>MKGQRTKLGAVLVLLVSFIVGFGSVAGGNSQAATTKIEAPATTIAAKAGIAVAADNGQILAAKDIDTSLPIASMSKSLSLYLVLQAVKDGKLTWTQEIKPSAKIVTLSQNMDLSNIPLETDKSYTVKELYEASTIYSANAAIMALAEAVSGSQSAFVDAMRAQLEKWGAKNYEIVNVSGLNNSYLSDDRYAGTAADAENKMSARDVAMVAQHLLTEFPEFLETSRKTSIDFHGTTYPTWNLLLPGESAAQKDLPVDGIKTGTSDQAGDCFVGTVKKDGFRIITVVLHADGNADDQAKRFTATAALMNSIYQNWHQVALFQAKKTSSHLAAVKVTNSKQKTVAVVPDKTVKLYLPKSTTAKQLDFKLTKGDASQAAPIAKYDQLGTINLPEVGAGFLQGANSIKVNVLAKSGVTALTWWEKVWQNITGLFNK</sequence>
<keyword evidence="11" id="KW-0961">Cell wall biogenesis/degradation</keyword>
<evidence type="ECO:0000259" key="14">
    <source>
        <dbReference type="SMART" id="SM00936"/>
    </source>
</evidence>
<dbReference type="SMART" id="SM00936">
    <property type="entry name" value="PBP5_C"/>
    <property type="match status" value="1"/>
</dbReference>
<dbReference type="PRINTS" id="PR00725">
    <property type="entry name" value="DADACBPTASE1"/>
</dbReference>
<keyword evidence="6" id="KW-0645">Protease</keyword>
<dbReference type="InterPro" id="IPR015956">
    <property type="entry name" value="Peniciliin-bd_prot_C_sf"/>
</dbReference>
<dbReference type="InterPro" id="IPR018044">
    <property type="entry name" value="Peptidase_S11"/>
</dbReference>
<evidence type="ECO:0000256" key="13">
    <source>
        <dbReference type="RuleBase" id="RU004016"/>
    </source>
</evidence>
<evidence type="ECO:0000256" key="5">
    <source>
        <dbReference type="ARBA" id="ARBA00022645"/>
    </source>
</evidence>
<dbReference type="Pfam" id="PF00768">
    <property type="entry name" value="Peptidase_S11"/>
    <property type="match status" value="1"/>
</dbReference>
<dbReference type="Gene3D" id="3.40.710.10">
    <property type="entry name" value="DD-peptidase/beta-lactamase superfamily"/>
    <property type="match status" value="1"/>
</dbReference>
<keyword evidence="10" id="KW-0573">Peptidoglycan synthesis</keyword>
<gene>
    <name evidence="15" type="ORF">ACFQ4R_04895</name>
</gene>
<dbReference type="InterPro" id="IPR001967">
    <property type="entry name" value="Peptidase_S11_N"/>
</dbReference>
<comment type="catalytic activity">
    <reaction evidence="12">
        <text>Preferential cleavage: (Ac)2-L-Lys-D-Ala-|-D-Ala. Also transpeptidation of peptidyl-alanyl moieties that are N-acyl substituents of D-alanine.</text>
        <dbReference type="EC" id="3.4.16.4"/>
    </reaction>
</comment>
<keyword evidence="9" id="KW-0133">Cell shape</keyword>
<dbReference type="Pfam" id="PF07943">
    <property type="entry name" value="PBP5_C"/>
    <property type="match status" value="1"/>
</dbReference>
<dbReference type="Gene3D" id="2.60.410.10">
    <property type="entry name" value="D-Ala-D-Ala carboxypeptidase, C-terminal domain"/>
    <property type="match status" value="1"/>
</dbReference>
<evidence type="ECO:0000256" key="4">
    <source>
        <dbReference type="ARBA" id="ARBA00012448"/>
    </source>
</evidence>
<dbReference type="PANTHER" id="PTHR21581">
    <property type="entry name" value="D-ALANYL-D-ALANINE CARBOXYPEPTIDASE"/>
    <property type="match status" value="1"/>
</dbReference>
<evidence type="ECO:0000256" key="7">
    <source>
        <dbReference type="ARBA" id="ARBA00022729"/>
    </source>
</evidence>
<dbReference type="InterPro" id="IPR012338">
    <property type="entry name" value="Beta-lactam/transpept-like"/>
</dbReference>
<feature type="domain" description="Peptidase S11 D-Ala-D-Ala carboxypeptidase A C-terminal" evidence="14">
    <location>
        <begin position="313"/>
        <end position="414"/>
    </location>
</feature>
<evidence type="ECO:0000256" key="3">
    <source>
        <dbReference type="ARBA" id="ARBA00007164"/>
    </source>
</evidence>
<evidence type="ECO:0000256" key="6">
    <source>
        <dbReference type="ARBA" id="ARBA00022670"/>
    </source>
</evidence>
<dbReference type="GO" id="GO:0016787">
    <property type="term" value="F:hydrolase activity"/>
    <property type="evidence" value="ECO:0007669"/>
    <property type="project" value="UniProtKB-KW"/>
</dbReference>
<comment type="similarity">
    <text evidence="3 13">Belongs to the peptidase S11 family.</text>
</comment>
<organism evidence="15 16">
    <name type="scientific">Lapidilactobacillus gannanensis</name>
    <dbReference type="NCBI Taxonomy" id="2486002"/>
    <lineage>
        <taxon>Bacteria</taxon>
        <taxon>Bacillati</taxon>
        <taxon>Bacillota</taxon>
        <taxon>Bacilli</taxon>
        <taxon>Lactobacillales</taxon>
        <taxon>Lactobacillaceae</taxon>
        <taxon>Lapidilactobacillus</taxon>
    </lineage>
</organism>
<evidence type="ECO:0000256" key="12">
    <source>
        <dbReference type="ARBA" id="ARBA00034000"/>
    </source>
</evidence>